<dbReference type="InterPro" id="IPR018289">
    <property type="entry name" value="MULE_transposase_dom"/>
</dbReference>
<evidence type="ECO:0000313" key="3">
    <source>
        <dbReference type="EMBL" id="KAJ0212267.1"/>
    </source>
</evidence>
<evidence type="ECO:0000259" key="1">
    <source>
        <dbReference type="Pfam" id="PF03108"/>
    </source>
</evidence>
<reference evidence="3 4" key="1">
    <citation type="journal article" date="2017" name="Nat. Commun.">
        <title>Genome assembly with in vitro proximity ligation data and whole-genome triplication in lettuce.</title>
        <authorList>
            <person name="Reyes-Chin-Wo S."/>
            <person name="Wang Z."/>
            <person name="Yang X."/>
            <person name="Kozik A."/>
            <person name="Arikit S."/>
            <person name="Song C."/>
            <person name="Xia L."/>
            <person name="Froenicke L."/>
            <person name="Lavelle D.O."/>
            <person name="Truco M.J."/>
            <person name="Xia R."/>
            <person name="Zhu S."/>
            <person name="Xu C."/>
            <person name="Xu H."/>
            <person name="Xu X."/>
            <person name="Cox K."/>
            <person name="Korf I."/>
            <person name="Meyers B.C."/>
            <person name="Michelmore R.W."/>
        </authorList>
    </citation>
    <scope>NUCLEOTIDE SEQUENCE [LARGE SCALE GENOMIC DNA]</scope>
    <source>
        <strain evidence="4">cv. Salinas</strain>
        <tissue evidence="3">Seedlings</tissue>
    </source>
</reference>
<sequence length="516" mass="60045">MVMKEITESSLRLVMEAKKKELMYNEPIIDWIEEENLGEYDSVVEDEDEVDDSTFSDMILPDHEEDGVVSIRKSLDDSFLNALCPNKKSEDGSDTDATDEEVNVKPMYPIHDPNQNWKKMVPILGMKFSETDELKSLLSNYVVRYGYSLWYEKSDKKWLLAKCTKASTHKCPFRLWATWMKDEHSFQIKSLKDNHNCSRSFKLGAIVSYRWIGKHFCRNARRFELSKIEGTLVEYYGRLWDYGEEIMRSNPGSTVRMDVDIMPNSTIYFSKYYACFKGVRDGLIEGCRKVICVYGCFLKGLCKGELHATVGRDANNNIYPIAWVVVNVENKVNWKWFLDILMDDIGRGNGSGLTIISDGHKGLLEVVKERIPEAEHRQCARDIYANFKKKFWGVYPSGYQQFEVRFGNNAFFVDLIRRVLVKSSIQYHVQKGCKSGVTARALDTRNQVVHEKEGEVQVEVEVDMYPYKNLYKNPLKNVHKNLYKNVYKNLVKLLFKLPKLQELERCMCERGKFQNV</sequence>
<organism evidence="3 4">
    <name type="scientific">Lactuca sativa</name>
    <name type="common">Garden lettuce</name>
    <dbReference type="NCBI Taxonomy" id="4236"/>
    <lineage>
        <taxon>Eukaryota</taxon>
        <taxon>Viridiplantae</taxon>
        <taxon>Streptophyta</taxon>
        <taxon>Embryophyta</taxon>
        <taxon>Tracheophyta</taxon>
        <taxon>Spermatophyta</taxon>
        <taxon>Magnoliopsida</taxon>
        <taxon>eudicotyledons</taxon>
        <taxon>Gunneridae</taxon>
        <taxon>Pentapetalae</taxon>
        <taxon>asterids</taxon>
        <taxon>campanulids</taxon>
        <taxon>Asterales</taxon>
        <taxon>Asteraceae</taxon>
        <taxon>Cichorioideae</taxon>
        <taxon>Cichorieae</taxon>
        <taxon>Lactucinae</taxon>
        <taxon>Lactuca</taxon>
    </lineage>
</organism>
<evidence type="ECO:0008006" key="5">
    <source>
        <dbReference type="Google" id="ProtNLM"/>
    </source>
</evidence>
<dbReference type="PANTHER" id="PTHR31973">
    <property type="entry name" value="POLYPROTEIN, PUTATIVE-RELATED"/>
    <property type="match status" value="1"/>
</dbReference>
<dbReference type="PANTHER" id="PTHR31973:SF189">
    <property type="entry name" value="TRANSPOSASE, MUDR, PLANT, MULE TRANSPOSASE DOMAIN PROTEIN-RELATED"/>
    <property type="match status" value="1"/>
</dbReference>
<dbReference type="EMBL" id="NBSK02000004">
    <property type="protein sequence ID" value="KAJ0212267.1"/>
    <property type="molecule type" value="Genomic_DNA"/>
</dbReference>
<protein>
    <recommendedName>
        <fullName evidence="5">Transposase MuDR plant domain-containing protein</fullName>
    </recommendedName>
</protein>
<dbReference type="Pfam" id="PF03108">
    <property type="entry name" value="DBD_Tnp_Mut"/>
    <property type="match status" value="1"/>
</dbReference>
<comment type="caution">
    <text evidence="3">The sequence shown here is derived from an EMBL/GenBank/DDBJ whole genome shotgun (WGS) entry which is preliminary data.</text>
</comment>
<proteinExistence type="predicted"/>
<dbReference type="Proteomes" id="UP000235145">
    <property type="component" value="Unassembled WGS sequence"/>
</dbReference>
<dbReference type="InterPro" id="IPR004332">
    <property type="entry name" value="Transposase_MuDR"/>
</dbReference>
<gene>
    <name evidence="3" type="ORF">LSAT_V11C400177520</name>
</gene>
<dbReference type="AlphaFoldDB" id="A0A9R1XLV6"/>
<dbReference type="Pfam" id="PF10551">
    <property type="entry name" value="MULE"/>
    <property type="match status" value="1"/>
</dbReference>
<evidence type="ECO:0000259" key="2">
    <source>
        <dbReference type="Pfam" id="PF10551"/>
    </source>
</evidence>
<evidence type="ECO:0000313" key="4">
    <source>
        <dbReference type="Proteomes" id="UP000235145"/>
    </source>
</evidence>
<feature type="domain" description="Transposase MuDR plant" evidence="1">
    <location>
        <begin position="124"/>
        <end position="188"/>
    </location>
</feature>
<accession>A0A9R1XLV6</accession>
<feature type="domain" description="MULE transposase" evidence="2">
    <location>
        <begin position="291"/>
        <end position="386"/>
    </location>
</feature>
<name>A0A9R1XLV6_LACSA</name>
<keyword evidence="4" id="KW-1185">Reference proteome</keyword>